<dbReference type="AlphaFoldDB" id="L8JD71"/>
<feature type="transmembrane region" description="Helical" evidence="8">
    <location>
        <begin position="393"/>
        <end position="412"/>
    </location>
</feature>
<proteinExistence type="inferred from homology"/>
<evidence type="ECO:0000256" key="3">
    <source>
        <dbReference type="ARBA" id="ARBA00022448"/>
    </source>
</evidence>
<evidence type="ECO:0000256" key="4">
    <source>
        <dbReference type="ARBA" id="ARBA00022475"/>
    </source>
</evidence>
<dbReference type="PANTHER" id="PTHR42002:SF2">
    <property type="entry name" value="ANAEROBIC C4-DICARBOXYLATE TRANSPORTER DCUC-RELATED"/>
    <property type="match status" value="1"/>
</dbReference>
<keyword evidence="4" id="KW-1003">Cell membrane</keyword>
<reference evidence="9 10" key="1">
    <citation type="submission" date="2012-12" db="EMBL/GenBank/DDBJ databases">
        <title>Genome Assembly of Photobacterium sp. AK15.</title>
        <authorList>
            <person name="Khatri I."/>
            <person name="Vaidya B."/>
            <person name="Srinivas T.N.R."/>
            <person name="Subramanian S."/>
            <person name="Pinnaka A."/>
        </authorList>
    </citation>
    <scope>NUCLEOTIDE SEQUENCE [LARGE SCALE GENOMIC DNA]</scope>
    <source>
        <strain evidence="9 10">AK15</strain>
    </source>
</reference>
<accession>L8JD71</accession>
<keyword evidence="5 8" id="KW-0812">Transmembrane</keyword>
<keyword evidence="7 8" id="KW-0472">Membrane</keyword>
<feature type="transmembrane region" description="Helical" evidence="8">
    <location>
        <begin position="281"/>
        <end position="298"/>
    </location>
</feature>
<dbReference type="InterPro" id="IPR018385">
    <property type="entry name" value="C4_dicarb_anaerob_car-like"/>
</dbReference>
<keyword evidence="10" id="KW-1185">Reference proteome</keyword>
<comment type="caution">
    <text evidence="9">The sequence shown here is derived from an EMBL/GenBank/DDBJ whole genome shotgun (WGS) entry which is preliminary data.</text>
</comment>
<dbReference type="GO" id="GO:0005886">
    <property type="term" value="C:plasma membrane"/>
    <property type="evidence" value="ECO:0007669"/>
    <property type="project" value="UniProtKB-SubCell"/>
</dbReference>
<evidence type="ECO:0000313" key="9">
    <source>
        <dbReference type="EMBL" id="ELR66745.1"/>
    </source>
</evidence>
<dbReference type="InterPro" id="IPR004669">
    <property type="entry name" value="C4_dicarb_anaerob_car"/>
</dbReference>
<feature type="transmembrane region" description="Helical" evidence="8">
    <location>
        <begin position="197"/>
        <end position="216"/>
    </location>
</feature>
<dbReference type="PANTHER" id="PTHR42002">
    <property type="entry name" value="ANAEROBIC C4-DICARBOXYLATE TRANSPORTER DCUC-RELATED"/>
    <property type="match status" value="1"/>
</dbReference>
<dbReference type="NCBIfam" id="TIGR00771">
    <property type="entry name" value="DcuC"/>
    <property type="match status" value="1"/>
</dbReference>
<keyword evidence="3" id="KW-0813">Transport</keyword>
<dbReference type="PATRIC" id="fig|1056511.3.peg.1272"/>
<keyword evidence="6 8" id="KW-1133">Transmembrane helix</keyword>
<dbReference type="Proteomes" id="UP000011134">
    <property type="component" value="Unassembled WGS sequence"/>
</dbReference>
<comment type="subcellular location">
    <subcellularLocation>
        <location evidence="1">Cell membrane</location>
        <topology evidence="1">Multi-pass membrane protein</topology>
    </subcellularLocation>
</comment>
<feature type="transmembrane region" description="Helical" evidence="8">
    <location>
        <begin position="444"/>
        <end position="461"/>
    </location>
</feature>
<evidence type="ECO:0000256" key="8">
    <source>
        <dbReference type="SAM" id="Phobius"/>
    </source>
</evidence>
<evidence type="ECO:0000256" key="5">
    <source>
        <dbReference type="ARBA" id="ARBA00022692"/>
    </source>
</evidence>
<dbReference type="OrthoDB" id="1674075at2"/>
<feature type="transmembrane region" description="Helical" evidence="8">
    <location>
        <begin position="253"/>
        <end position="275"/>
    </location>
</feature>
<gene>
    <name evidence="9" type="ORF">C942_04443</name>
</gene>
<dbReference type="Pfam" id="PF03606">
    <property type="entry name" value="DcuC"/>
    <property type="match status" value="1"/>
</dbReference>
<dbReference type="RefSeq" id="WP_007463675.1">
    <property type="nucleotide sequence ID" value="NZ_AMZO01000006.1"/>
</dbReference>
<feature type="transmembrane region" description="Helical" evidence="8">
    <location>
        <begin position="26"/>
        <end position="43"/>
    </location>
</feature>
<comment type="similarity">
    <text evidence="2">Belongs to the DcuC/DcuD transporter (TC 2.A.61) family.</text>
</comment>
<sequence length="462" mass="49385">MLSILIALVVTIFVARFVLKGYKAQAVLLAGGIVLMIAAILIGQDLPLPEASSTGSKWLDIFQFIKNTFSSQSAGLGLKIMAIAGFAVYMHEIGASEALVKVLTRPLARIKHMPYMFMAMCFIIGEFLSIFITSASGLGVLLMVTLYPLMRSVGLSRLSACAPIATAVAVEMGPGQGNVNFAADIIGIDVVDYVVDYQIYVALAALAVVAILHIIIQKHFDLKNGHIASEHRHLGESEEMKINSDETKEEAPAIYAILPVIPLVLIFTFSKLVITSIKMDVTTAMFVSLVITLVFEFFRRHSAMAVVDSIQHFFDGMGRQFANVVTFIVAGQTFAQGLKAIGAINVIVIAAENAGFSPVLMTIVMVLIIMTSAILMGSGNAAFFSFANLVPDIAGKMGIAPVMMLLPMQFVAGMSRNISPIAPNMVAIAGVADTSPFDLAKRTAIPMLGGIVISVIVSIMSF</sequence>
<organism evidence="9 10">
    <name type="scientific">Photobacterium marinum</name>
    <dbReference type="NCBI Taxonomy" id="1056511"/>
    <lineage>
        <taxon>Bacteria</taxon>
        <taxon>Pseudomonadati</taxon>
        <taxon>Pseudomonadota</taxon>
        <taxon>Gammaproteobacteria</taxon>
        <taxon>Vibrionales</taxon>
        <taxon>Vibrionaceae</taxon>
        <taxon>Photobacterium</taxon>
    </lineage>
</organism>
<dbReference type="EMBL" id="AMZO01000006">
    <property type="protein sequence ID" value="ELR66745.1"/>
    <property type="molecule type" value="Genomic_DNA"/>
</dbReference>
<name>L8JD71_9GAMM</name>
<dbReference type="GO" id="GO:0015556">
    <property type="term" value="F:C4-dicarboxylate transmembrane transporter activity"/>
    <property type="evidence" value="ECO:0007669"/>
    <property type="project" value="InterPro"/>
</dbReference>
<protein>
    <submittedName>
        <fullName evidence="9">Anaerobic C4-dicarboxylate transporter DcuC</fullName>
    </submittedName>
</protein>
<feature type="transmembrane region" description="Helical" evidence="8">
    <location>
        <begin position="115"/>
        <end position="147"/>
    </location>
</feature>
<evidence type="ECO:0000313" key="10">
    <source>
        <dbReference type="Proteomes" id="UP000011134"/>
    </source>
</evidence>
<dbReference type="NCBIfam" id="NF037994">
    <property type="entry name" value="DcuC_1"/>
    <property type="match status" value="1"/>
</dbReference>
<evidence type="ECO:0000256" key="2">
    <source>
        <dbReference type="ARBA" id="ARBA00005275"/>
    </source>
</evidence>
<evidence type="ECO:0000256" key="7">
    <source>
        <dbReference type="ARBA" id="ARBA00023136"/>
    </source>
</evidence>
<evidence type="ECO:0000256" key="1">
    <source>
        <dbReference type="ARBA" id="ARBA00004651"/>
    </source>
</evidence>
<evidence type="ECO:0000256" key="6">
    <source>
        <dbReference type="ARBA" id="ARBA00022989"/>
    </source>
</evidence>
<feature type="transmembrane region" description="Helical" evidence="8">
    <location>
        <begin position="359"/>
        <end position="387"/>
    </location>
</feature>